<dbReference type="PANTHER" id="PTHR33021:SF6">
    <property type="entry name" value="EARLY NODULIN-LIKE PROTEIN 18"/>
    <property type="match status" value="1"/>
</dbReference>
<dbReference type="InterPro" id="IPR003245">
    <property type="entry name" value="Phytocyanin_dom"/>
</dbReference>
<dbReference type="CDD" id="cd04216">
    <property type="entry name" value="Phytocyanin"/>
    <property type="match status" value="1"/>
</dbReference>
<feature type="chain" id="PRO_5043385187" description="Phytocyanin domain-containing protein" evidence="2">
    <location>
        <begin position="30"/>
        <end position="241"/>
    </location>
</feature>
<dbReference type="InterPro" id="IPR008972">
    <property type="entry name" value="Cupredoxin"/>
</dbReference>
<dbReference type="FunFam" id="2.60.40.420:FF:000048">
    <property type="entry name" value="Early nodulin-like protein 18"/>
    <property type="match status" value="1"/>
</dbReference>
<evidence type="ECO:0000313" key="5">
    <source>
        <dbReference type="Proteomes" id="UP001443914"/>
    </source>
</evidence>
<feature type="region of interest" description="Disordered" evidence="1">
    <location>
        <begin position="154"/>
        <end position="216"/>
    </location>
</feature>
<accession>A0AAW1HC32</accession>
<dbReference type="Proteomes" id="UP001443914">
    <property type="component" value="Unassembled WGS sequence"/>
</dbReference>
<evidence type="ECO:0000256" key="2">
    <source>
        <dbReference type="SAM" id="SignalP"/>
    </source>
</evidence>
<dbReference type="GO" id="GO:0005886">
    <property type="term" value="C:plasma membrane"/>
    <property type="evidence" value="ECO:0007669"/>
    <property type="project" value="TreeGrafter"/>
</dbReference>
<feature type="compositionally biased region" description="Low complexity" evidence="1">
    <location>
        <begin position="177"/>
        <end position="188"/>
    </location>
</feature>
<dbReference type="PROSITE" id="PS51485">
    <property type="entry name" value="PHYTOCYANIN"/>
    <property type="match status" value="1"/>
</dbReference>
<dbReference type="Pfam" id="PF02298">
    <property type="entry name" value="Cu_bind_like"/>
    <property type="match status" value="1"/>
</dbReference>
<evidence type="ECO:0000256" key="1">
    <source>
        <dbReference type="SAM" id="MobiDB-lite"/>
    </source>
</evidence>
<dbReference type="SUPFAM" id="SSF49503">
    <property type="entry name" value="Cupredoxins"/>
    <property type="match status" value="1"/>
</dbReference>
<feature type="compositionally biased region" description="Basic and acidic residues" evidence="1">
    <location>
        <begin position="196"/>
        <end position="216"/>
    </location>
</feature>
<dbReference type="GO" id="GO:0009055">
    <property type="term" value="F:electron transfer activity"/>
    <property type="evidence" value="ECO:0007669"/>
    <property type="project" value="InterPro"/>
</dbReference>
<organism evidence="4 5">
    <name type="scientific">Saponaria officinalis</name>
    <name type="common">Common soapwort</name>
    <name type="synonym">Lychnis saponaria</name>
    <dbReference type="NCBI Taxonomy" id="3572"/>
    <lineage>
        <taxon>Eukaryota</taxon>
        <taxon>Viridiplantae</taxon>
        <taxon>Streptophyta</taxon>
        <taxon>Embryophyta</taxon>
        <taxon>Tracheophyta</taxon>
        <taxon>Spermatophyta</taxon>
        <taxon>Magnoliopsida</taxon>
        <taxon>eudicotyledons</taxon>
        <taxon>Gunneridae</taxon>
        <taxon>Pentapetalae</taxon>
        <taxon>Caryophyllales</taxon>
        <taxon>Caryophyllaceae</taxon>
        <taxon>Caryophylleae</taxon>
        <taxon>Saponaria</taxon>
    </lineage>
</organism>
<protein>
    <recommendedName>
        <fullName evidence="3">Phytocyanin domain-containing protein</fullName>
    </recommendedName>
</protein>
<evidence type="ECO:0000313" key="4">
    <source>
        <dbReference type="EMBL" id="KAK9673569.1"/>
    </source>
</evidence>
<feature type="signal peptide" evidence="2">
    <location>
        <begin position="1"/>
        <end position="29"/>
    </location>
</feature>
<feature type="compositionally biased region" description="Polar residues" evidence="1">
    <location>
        <begin position="167"/>
        <end position="176"/>
    </location>
</feature>
<keyword evidence="2" id="KW-0732">Signal</keyword>
<dbReference type="PANTHER" id="PTHR33021">
    <property type="entry name" value="BLUE COPPER PROTEIN"/>
    <property type="match status" value="1"/>
</dbReference>
<comment type="caution">
    <text evidence="4">The sequence shown here is derived from an EMBL/GenBank/DDBJ whole genome shotgun (WGS) entry which is preliminary data.</text>
</comment>
<dbReference type="AlphaFoldDB" id="A0AAW1HC32"/>
<gene>
    <name evidence="4" type="ORF">RND81_12G175700</name>
</gene>
<name>A0AAW1HC32_SAPOF</name>
<dbReference type="Gene3D" id="2.60.40.420">
    <property type="entry name" value="Cupredoxins - blue copper proteins"/>
    <property type="match status" value="1"/>
</dbReference>
<sequence>MKSKIIIISININVFLMCLIVDKIQNVEAYKNYTVGDSLGWYDKTSKPVDYAKWVSGKSFSLGDFLIFNTDNNHTVIQTYDLKTYNSCDNQGDDNIHWSSMDPNTTTVQPFTIAVPLIKEGATYFFSGDYEGEQCLNGQKFAINVTHGKGLPPSLRDDPTLALGPKPSNSAPSPTNADAGGDDQAAPDTVVPADFSHPKKLPEDSTGDDTKKSNDASFIRSDKKGVLVNLIGGCLIFVWMY</sequence>
<evidence type="ECO:0000259" key="3">
    <source>
        <dbReference type="PROSITE" id="PS51485"/>
    </source>
</evidence>
<reference evidence="4" key="1">
    <citation type="submission" date="2024-03" db="EMBL/GenBank/DDBJ databases">
        <title>WGS assembly of Saponaria officinalis var. Norfolk2.</title>
        <authorList>
            <person name="Jenkins J."/>
            <person name="Shu S."/>
            <person name="Grimwood J."/>
            <person name="Barry K."/>
            <person name="Goodstein D."/>
            <person name="Schmutz J."/>
            <person name="Leebens-Mack J."/>
            <person name="Osbourn A."/>
        </authorList>
    </citation>
    <scope>NUCLEOTIDE SEQUENCE [LARGE SCALE GENOMIC DNA]</scope>
    <source>
        <strain evidence="4">JIC</strain>
    </source>
</reference>
<keyword evidence="5" id="KW-1185">Reference proteome</keyword>
<feature type="domain" description="Phytocyanin" evidence="3">
    <location>
        <begin position="31"/>
        <end position="147"/>
    </location>
</feature>
<dbReference type="InterPro" id="IPR039391">
    <property type="entry name" value="Phytocyanin-like"/>
</dbReference>
<proteinExistence type="predicted"/>
<dbReference type="EMBL" id="JBDFQZ010000012">
    <property type="protein sequence ID" value="KAK9673569.1"/>
    <property type="molecule type" value="Genomic_DNA"/>
</dbReference>